<evidence type="ECO:0000313" key="1">
    <source>
        <dbReference type="EMBL" id="CFE47619.1"/>
    </source>
</evidence>
<evidence type="ECO:0000313" key="4">
    <source>
        <dbReference type="Proteomes" id="UP000049023"/>
    </source>
</evidence>
<evidence type="ECO:0000313" key="2">
    <source>
        <dbReference type="EMBL" id="CKT05875.1"/>
    </source>
</evidence>
<dbReference type="Proteomes" id="UP000048289">
    <property type="component" value="Unassembled WGS sequence"/>
</dbReference>
<accession>A0A654THU9</accession>
<reference evidence="3 4" key="1">
    <citation type="submission" date="2015-03" db="EMBL/GenBank/DDBJ databases">
        <authorList>
            <consortium name="Pathogen Informatics"/>
        </authorList>
    </citation>
    <scope>NUCLEOTIDE SEQUENCE [LARGE SCALE GENOMIC DNA]</scope>
    <source>
        <strain evidence="2 4">Bir 187</strain>
        <strain evidence="1 3">G09901357</strain>
    </source>
</reference>
<dbReference type="AlphaFoldDB" id="A0A654THU9"/>
<evidence type="ECO:0000313" key="3">
    <source>
        <dbReference type="Proteomes" id="UP000048289"/>
    </source>
</evidence>
<proteinExistence type="predicted"/>
<dbReference type="EMBL" id="CFOE01001042">
    <property type="protein sequence ID" value="CFE47619.1"/>
    <property type="molecule type" value="Genomic_DNA"/>
</dbReference>
<dbReference type="Proteomes" id="UP000049023">
    <property type="component" value="Unassembled WGS sequence"/>
</dbReference>
<sequence length="145" mass="16239">MRRGVSSTRYHAVGMTVVHQHGAEICGIVHDFAGMLHGDSLRLTQLRILVGELIVQFACAWLDYRGAVQVHTEFRCPQTDFGFIAQDGQVDDAALKQAARRFEDAIVVPFGKDDAHEVRTGLLQQPISEHLWCSDRRDGNGQLRQ</sequence>
<organism evidence="1 3">
    <name type="scientific">Mycobacterium tuberculosis</name>
    <dbReference type="NCBI Taxonomy" id="1773"/>
    <lineage>
        <taxon>Bacteria</taxon>
        <taxon>Bacillati</taxon>
        <taxon>Actinomycetota</taxon>
        <taxon>Actinomycetes</taxon>
        <taxon>Mycobacteriales</taxon>
        <taxon>Mycobacteriaceae</taxon>
        <taxon>Mycobacterium</taxon>
        <taxon>Mycobacterium tuberculosis complex</taxon>
    </lineage>
</organism>
<name>A0A654THU9_MYCTX</name>
<protein>
    <submittedName>
        <fullName evidence="1">Uncharacterized protein</fullName>
    </submittedName>
</protein>
<gene>
    <name evidence="1" type="ORF">ERS007681_04380</name>
    <name evidence="2" type="ORF">ERS027661_03881</name>
</gene>
<dbReference type="EMBL" id="CNFU01001124">
    <property type="protein sequence ID" value="CKT05875.1"/>
    <property type="molecule type" value="Genomic_DNA"/>
</dbReference>